<keyword evidence="1" id="KW-0472">Membrane</keyword>
<sequence length="737" mass="84630">MASPRIDATSEVTVKRSFQNIAEKLVRNEEFVTDGEVAHYVVEKLRGWQAPWLMVFDNYDDLTGFNNIRDFLPEGNGGRIIVTSRHPSSEALARDAVSKVRVEGLADDDALYLFWRASYPSKRNFDADEIAEAKRVVHRLSSHPLAITQAGSYVKQQNIRIEEFMDHYGKKRDILLNNTPLLPHYGQQIDGNTEKETYLNVFTTSELSLCSFIDDMKDDRDQAHLLILFAFFHLGNISEDLLVSYCKQAQISEDYSWPAQCLSPCLREMRRADSNQHEQDSRCQKQWDSGSFGRILDKAKQNSLVQLQTQEDGIRQFSLHSLAKDWIRLRVSELETQYYSILSGKIIMGYLVDNYHQRTFKINKPKQCALLTHINEYLKNTARYSDHRELDNVDDWIGSFLVRCGRYKEGEFVRKRLLSSRQANLGSQDASTLQVMNHLANIYDLQERFELAEDMCRRTLKGKQSVLGPRHQGTFRTMADLAWILYRKGEFVVAERLARGAVEGQDSLEKRRHNNFNCLDTLAQILRAQGKHAEAMIYQQRSLVGRREKLGDEHPATLIAAINVGSIFQDLGHFDRAEGYMAKTLVVQGRHLGKEHPDTLLCANNLALLYLDQGRLKLAEESMERLVEINKRLLGPSHSFTLKSTANLARILKSQRRFVDAMTIYEEVIVRLEKTLGSGHPYNITLSEEFEALRVEMEVGAVDKALPLVGTRGSDLIRMIFFLVMLILIFLGWYCCW</sequence>
<evidence type="ECO:0008006" key="4">
    <source>
        <dbReference type="Google" id="ProtNLM"/>
    </source>
</evidence>
<keyword evidence="1" id="KW-0812">Transmembrane</keyword>
<dbReference type="InterPro" id="IPR027417">
    <property type="entry name" value="P-loop_NTPase"/>
</dbReference>
<organism evidence="2 3">
    <name type="scientific">Hymenoscyphus fraxineus</name>
    <dbReference type="NCBI Taxonomy" id="746836"/>
    <lineage>
        <taxon>Eukaryota</taxon>
        <taxon>Fungi</taxon>
        <taxon>Dikarya</taxon>
        <taxon>Ascomycota</taxon>
        <taxon>Pezizomycotina</taxon>
        <taxon>Leotiomycetes</taxon>
        <taxon>Helotiales</taxon>
        <taxon>Helotiaceae</taxon>
        <taxon>Hymenoscyphus</taxon>
    </lineage>
</organism>
<comment type="caution">
    <text evidence="2">The sequence shown here is derived from an EMBL/GenBank/DDBJ whole genome shotgun (WGS) entry which is preliminary data.</text>
</comment>
<gene>
    <name evidence="2" type="ORF">HYFRA_00004203</name>
</gene>
<dbReference type="SUPFAM" id="SSF48452">
    <property type="entry name" value="TPR-like"/>
    <property type="match status" value="2"/>
</dbReference>
<dbReference type="OrthoDB" id="626167at2759"/>
<dbReference type="SUPFAM" id="SSF52540">
    <property type="entry name" value="P-loop containing nucleoside triphosphate hydrolases"/>
    <property type="match status" value="1"/>
</dbReference>
<name>A0A9N9KPR3_9HELO</name>
<dbReference type="InterPro" id="IPR019734">
    <property type="entry name" value="TPR_rpt"/>
</dbReference>
<protein>
    <recommendedName>
        <fullName evidence="4">TPR-like protein</fullName>
    </recommendedName>
</protein>
<dbReference type="EMBL" id="CAJVRL010000025">
    <property type="protein sequence ID" value="CAG8949875.1"/>
    <property type="molecule type" value="Genomic_DNA"/>
</dbReference>
<evidence type="ECO:0000256" key="1">
    <source>
        <dbReference type="SAM" id="Phobius"/>
    </source>
</evidence>
<accession>A0A9N9KPR3</accession>
<feature type="transmembrane region" description="Helical" evidence="1">
    <location>
        <begin position="716"/>
        <end position="736"/>
    </location>
</feature>
<dbReference type="Gene3D" id="1.25.40.10">
    <property type="entry name" value="Tetratricopeptide repeat domain"/>
    <property type="match status" value="2"/>
</dbReference>
<keyword evidence="1" id="KW-1133">Transmembrane helix</keyword>
<dbReference type="InterPro" id="IPR011990">
    <property type="entry name" value="TPR-like_helical_dom_sf"/>
</dbReference>
<dbReference type="InterPro" id="IPR053137">
    <property type="entry name" value="NLR-like"/>
</dbReference>
<proteinExistence type="predicted"/>
<evidence type="ECO:0000313" key="3">
    <source>
        <dbReference type="Proteomes" id="UP000696280"/>
    </source>
</evidence>
<dbReference type="PANTHER" id="PTHR46082:SF6">
    <property type="entry name" value="AAA+ ATPASE DOMAIN-CONTAINING PROTEIN-RELATED"/>
    <property type="match status" value="1"/>
</dbReference>
<evidence type="ECO:0000313" key="2">
    <source>
        <dbReference type="EMBL" id="CAG8949875.1"/>
    </source>
</evidence>
<dbReference type="Proteomes" id="UP000696280">
    <property type="component" value="Unassembled WGS sequence"/>
</dbReference>
<dbReference type="GO" id="GO:0043531">
    <property type="term" value="F:ADP binding"/>
    <property type="evidence" value="ECO:0007669"/>
    <property type="project" value="InterPro"/>
</dbReference>
<dbReference type="Pfam" id="PF13424">
    <property type="entry name" value="TPR_12"/>
    <property type="match status" value="2"/>
</dbReference>
<dbReference type="Gene3D" id="3.40.50.300">
    <property type="entry name" value="P-loop containing nucleotide triphosphate hydrolases"/>
    <property type="match status" value="1"/>
</dbReference>
<reference evidence="2" key="1">
    <citation type="submission" date="2021-07" db="EMBL/GenBank/DDBJ databases">
        <authorList>
            <person name="Durling M."/>
        </authorList>
    </citation>
    <scope>NUCLEOTIDE SEQUENCE</scope>
</reference>
<dbReference type="SMART" id="SM00028">
    <property type="entry name" value="TPR"/>
    <property type="match status" value="3"/>
</dbReference>
<keyword evidence="3" id="KW-1185">Reference proteome</keyword>
<dbReference type="AlphaFoldDB" id="A0A9N9KPR3"/>
<dbReference type="Pfam" id="PF13374">
    <property type="entry name" value="TPR_10"/>
    <property type="match status" value="1"/>
</dbReference>
<dbReference type="PANTHER" id="PTHR46082">
    <property type="entry name" value="ATP/GTP-BINDING PROTEIN-RELATED"/>
    <property type="match status" value="1"/>
</dbReference>